<dbReference type="SUPFAM" id="SSF52799">
    <property type="entry name" value="(Phosphotyrosine protein) phosphatases II"/>
    <property type="match status" value="1"/>
</dbReference>
<dbReference type="InterPro" id="IPR029021">
    <property type="entry name" value="Prot-tyrosine_phosphatase-like"/>
</dbReference>
<gene>
    <name evidence="3" type="primary">LOC106820427</name>
</gene>
<protein>
    <submittedName>
        <fullName evidence="3">Dual specificity protein phosphatase 10-like</fullName>
    </submittedName>
</protein>
<proteinExistence type="predicted"/>
<evidence type="ECO:0000313" key="3">
    <source>
        <dbReference type="RefSeq" id="XP_014680430.1"/>
    </source>
</evidence>
<dbReference type="RefSeq" id="XP_014680430.1">
    <property type="nucleotide sequence ID" value="XM_014824944.1"/>
</dbReference>
<keyword evidence="1" id="KW-0378">Hydrolase</keyword>
<dbReference type="PANTHER" id="PTHR10159">
    <property type="entry name" value="DUAL SPECIFICITY PROTEIN PHOSPHATASE"/>
    <property type="match status" value="1"/>
</dbReference>
<dbReference type="PRINTS" id="PR01908">
    <property type="entry name" value="ADSPHPHTASE"/>
</dbReference>
<dbReference type="Gene3D" id="3.90.190.10">
    <property type="entry name" value="Protein tyrosine phosphatase superfamily"/>
    <property type="match status" value="1"/>
</dbReference>
<evidence type="ECO:0000313" key="2">
    <source>
        <dbReference type="Proteomes" id="UP000695022"/>
    </source>
</evidence>
<reference evidence="3" key="1">
    <citation type="submission" date="2025-08" db="UniProtKB">
        <authorList>
            <consortium name="RefSeq"/>
        </authorList>
    </citation>
    <scope>IDENTIFICATION</scope>
</reference>
<dbReference type="Proteomes" id="UP000695022">
    <property type="component" value="Unplaced"/>
</dbReference>
<keyword evidence="2" id="KW-1185">Reference proteome</keyword>
<dbReference type="GeneID" id="106820427"/>
<sequence>MITCDADIENHPASELLPHLILGNERDAADLERLRTLRVSHVLNVTSHVPFHHEQRGIAYRRLPASDSTEQNLRQYFDEAFSFIGE</sequence>
<name>A0ABM1F7K9_PRICU</name>
<accession>A0ABM1F7K9</accession>
<dbReference type="PANTHER" id="PTHR10159:SF528">
    <property type="entry name" value="PUCKERED, ISOFORM A"/>
    <property type="match status" value="1"/>
</dbReference>
<evidence type="ECO:0000256" key="1">
    <source>
        <dbReference type="ARBA" id="ARBA00022912"/>
    </source>
</evidence>
<keyword evidence="1" id="KW-0904">Protein phosphatase</keyword>
<organism evidence="2 3">
    <name type="scientific">Priapulus caudatus</name>
    <name type="common">Priapulid worm</name>
    <dbReference type="NCBI Taxonomy" id="37621"/>
    <lineage>
        <taxon>Eukaryota</taxon>
        <taxon>Metazoa</taxon>
        <taxon>Ecdysozoa</taxon>
        <taxon>Scalidophora</taxon>
        <taxon>Priapulida</taxon>
        <taxon>Priapulimorpha</taxon>
        <taxon>Priapulimorphida</taxon>
        <taxon>Priapulidae</taxon>
        <taxon>Priapulus</taxon>
    </lineage>
</organism>